<dbReference type="EMBL" id="QUTF01024741">
    <property type="protein sequence ID" value="RHY84530.1"/>
    <property type="molecule type" value="Genomic_DNA"/>
</dbReference>
<sequence>MRPRKRNKNRYKNEERKFFLNKFKATHGVSERQFCRDNKLAFSTWQGEVEEAPSDEDVEYFTFGAMEENGAEGIAVSKA</sequence>
<proteinExistence type="predicted"/>
<dbReference type="Proteomes" id="UP000286510">
    <property type="component" value="Unassembled WGS sequence"/>
</dbReference>
<accession>A0A3R7ANR6</accession>
<evidence type="ECO:0000313" key="1">
    <source>
        <dbReference type="EMBL" id="RHY84530.1"/>
    </source>
</evidence>
<evidence type="ECO:0000313" key="2">
    <source>
        <dbReference type="Proteomes" id="UP000286510"/>
    </source>
</evidence>
<reference evidence="1 2" key="1">
    <citation type="submission" date="2018-08" db="EMBL/GenBank/DDBJ databases">
        <title>Aphanomyces genome sequencing and annotation.</title>
        <authorList>
            <person name="Minardi D."/>
            <person name="Oidtmann B."/>
            <person name="Van Der Giezen M."/>
            <person name="Studholme D.J."/>
        </authorList>
    </citation>
    <scope>NUCLEOTIDE SEQUENCE [LARGE SCALE GENOMIC DNA]</scope>
    <source>
        <strain evidence="1 2">FDL457</strain>
    </source>
</reference>
<comment type="caution">
    <text evidence="1">The sequence shown here is derived from an EMBL/GenBank/DDBJ whole genome shotgun (WGS) entry which is preliminary data.</text>
</comment>
<name>A0A3R7ANR6_APHAT</name>
<organism evidence="1 2">
    <name type="scientific">Aphanomyces astaci</name>
    <name type="common">Crayfish plague agent</name>
    <dbReference type="NCBI Taxonomy" id="112090"/>
    <lineage>
        <taxon>Eukaryota</taxon>
        <taxon>Sar</taxon>
        <taxon>Stramenopiles</taxon>
        <taxon>Oomycota</taxon>
        <taxon>Saprolegniomycetes</taxon>
        <taxon>Saprolegniales</taxon>
        <taxon>Verrucalvaceae</taxon>
        <taxon>Aphanomyces</taxon>
    </lineage>
</organism>
<gene>
    <name evidence="1" type="ORF">DYB26_005039</name>
</gene>
<protein>
    <submittedName>
        <fullName evidence="1">Uncharacterized protein</fullName>
    </submittedName>
</protein>
<dbReference type="AlphaFoldDB" id="A0A3R7ANR6"/>